<protein>
    <recommendedName>
        <fullName evidence="1">diphosphoinositol-polyphosphate diphosphatase</fullName>
        <ecNumber evidence="1">3.6.1.52</ecNumber>
    </recommendedName>
</protein>
<evidence type="ECO:0000256" key="4">
    <source>
        <dbReference type="ARBA" id="ARBA00047342"/>
    </source>
</evidence>
<dbReference type="InterPro" id="IPR004861">
    <property type="entry name" value="Siw14-like"/>
</dbReference>
<dbReference type="OrthoDB" id="6375174at2759"/>
<evidence type="ECO:0000256" key="8">
    <source>
        <dbReference type="SAM" id="MobiDB-lite"/>
    </source>
</evidence>
<dbReference type="Gene3D" id="3.90.190.10">
    <property type="entry name" value="Protein tyrosine phosphatase superfamily"/>
    <property type="match status" value="1"/>
</dbReference>
<evidence type="ECO:0000256" key="6">
    <source>
        <dbReference type="ARBA" id="ARBA00047927"/>
    </source>
</evidence>
<dbReference type="GO" id="GO:0052840">
    <property type="term" value="F:inositol diphosphate tetrakisphosphate diphosphatase activity"/>
    <property type="evidence" value="ECO:0007669"/>
    <property type="project" value="TreeGrafter"/>
</dbReference>
<dbReference type="PROSITE" id="PS00383">
    <property type="entry name" value="TYR_PHOSPHATASE_1"/>
    <property type="match status" value="1"/>
</dbReference>
<reference evidence="10" key="1">
    <citation type="submission" date="2022-08" db="EMBL/GenBank/DDBJ databases">
        <authorList>
            <person name="Kallberg Y."/>
            <person name="Tangrot J."/>
            <person name="Rosling A."/>
        </authorList>
    </citation>
    <scope>NUCLEOTIDE SEQUENCE</scope>
    <source>
        <strain evidence="10">Wild A</strain>
    </source>
</reference>
<dbReference type="EC" id="3.6.1.52" evidence="1"/>
<dbReference type="SUPFAM" id="SSF52799">
    <property type="entry name" value="(Phosphotyrosine protein) phosphatases II"/>
    <property type="match status" value="1"/>
</dbReference>
<evidence type="ECO:0000313" key="10">
    <source>
        <dbReference type="EMBL" id="CAI2181108.1"/>
    </source>
</evidence>
<accession>A0A9W4WRK6</accession>
<evidence type="ECO:0000313" key="11">
    <source>
        <dbReference type="Proteomes" id="UP001153678"/>
    </source>
</evidence>
<name>A0A9W4WRK6_9GLOM</name>
<dbReference type="InterPro" id="IPR029021">
    <property type="entry name" value="Prot-tyrosine_phosphatase-like"/>
</dbReference>
<dbReference type="GO" id="GO:0016791">
    <property type="term" value="F:phosphatase activity"/>
    <property type="evidence" value="ECO:0007669"/>
    <property type="project" value="InterPro"/>
</dbReference>
<dbReference type="PRINTS" id="PR01911">
    <property type="entry name" value="PFDSPHPHTASE"/>
</dbReference>
<comment type="caution">
    <text evidence="10">The sequence shown here is derived from an EMBL/GenBank/DDBJ whole genome shotgun (WGS) entry which is preliminary data.</text>
</comment>
<evidence type="ECO:0000256" key="1">
    <source>
        <dbReference type="ARBA" id="ARBA00012527"/>
    </source>
</evidence>
<dbReference type="EMBL" id="CAMKVN010002439">
    <property type="protein sequence ID" value="CAI2181108.1"/>
    <property type="molecule type" value="Genomic_DNA"/>
</dbReference>
<comment type="catalytic activity">
    <reaction evidence="6">
        <text>1,5-bis(diphospho)-1D-myo-inositol 2,3,4,6-tetrakisphosphate + H2O = 1-diphospho-1D-myo-inositol 2,3,4,5,6-pentakisphosphate + phosphate + 2 H(+)</text>
        <dbReference type="Rhea" id="RHEA:79699"/>
        <dbReference type="ChEBI" id="CHEBI:15377"/>
        <dbReference type="ChEBI" id="CHEBI:15378"/>
        <dbReference type="ChEBI" id="CHEBI:43474"/>
        <dbReference type="ChEBI" id="CHEBI:74946"/>
        <dbReference type="ChEBI" id="CHEBI:77983"/>
        <dbReference type="EC" id="3.6.1.52"/>
    </reaction>
    <physiologicalReaction direction="left-to-right" evidence="6">
        <dbReference type="Rhea" id="RHEA:79700"/>
    </physiologicalReaction>
</comment>
<sequence length="236" mass="27518">MSTKEEDFITQQENQPSISTVSSKPFISSTLASQRTHSWSTASSSGEEHQQYEELIPPDNFTMVSTWVYRSSFPKKKNYAFLKKLGLKSILTLILEEYPAQNMKFLEANDIKFFQFGIAGNKEPFVQIPEDKICAALAVILDRRNHPILIHCNKGKHRTGCLIGCLRKLQRWTHTSIFDEYRRFSHPKSRSMDQQFIELFDVSQVWKLVDKRYVPNWEVLVMKRHHQAICFASQDI</sequence>
<comment type="catalytic activity">
    <reaction evidence="5">
        <text>3,5-bis(diphospho)-1D-myo-inositol 1,2,4,6-tetrakisphosphate + H2O = 3-diphospho-1D-myo-inositol 1,2,4,5,6-pentakisphosphate + phosphate + 2 H(+)</text>
        <dbReference type="Rhea" id="RHEA:56312"/>
        <dbReference type="ChEBI" id="CHEBI:15377"/>
        <dbReference type="ChEBI" id="CHEBI:15378"/>
        <dbReference type="ChEBI" id="CHEBI:43474"/>
        <dbReference type="ChEBI" id="CHEBI:140372"/>
        <dbReference type="ChEBI" id="CHEBI:140374"/>
        <dbReference type="EC" id="3.6.1.52"/>
    </reaction>
    <physiologicalReaction direction="left-to-right" evidence="5">
        <dbReference type="Rhea" id="RHEA:56313"/>
    </physiologicalReaction>
</comment>
<dbReference type="GO" id="GO:0005737">
    <property type="term" value="C:cytoplasm"/>
    <property type="evidence" value="ECO:0007669"/>
    <property type="project" value="TreeGrafter"/>
</dbReference>
<dbReference type="AlphaFoldDB" id="A0A9W4WRK6"/>
<evidence type="ECO:0000256" key="3">
    <source>
        <dbReference type="ARBA" id="ARBA00044949"/>
    </source>
</evidence>
<evidence type="ECO:0000256" key="7">
    <source>
        <dbReference type="ARBA" id="ARBA00048424"/>
    </source>
</evidence>
<feature type="compositionally biased region" description="Polar residues" evidence="8">
    <location>
        <begin position="8"/>
        <end position="22"/>
    </location>
</feature>
<comment type="catalytic activity">
    <reaction evidence="4">
        <text>5-diphospho-1D-myo-inositol 1,2,3,4,6-pentakisphosphate + H2O = 1D-myo-inositol hexakisphosphate + phosphate + H(+)</text>
        <dbReference type="Rhea" id="RHEA:22384"/>
        <dbReference type="ChEBI" id="CHEBI:15377"/>
        <dbReference type="ChEBI" id="CHEBI:15378"/>
        <dbReference type="ChEBI" id="CHEBI:43474"/>
        <dbReference type="ChEBI" id="CHEBI:58130"/>
        <dbReference type="ChEBI" id="CHEBI:58628"/>
        <dbReference type="EC" id="3.6.1.52"/>
    </reaction>
    <physiologicalReaction direction="left-to-right" evidence="4">
        <dbReference type="Rhea" id="RHEA:22385"/>
    </physiologicalReaction>
</comment>
<dbReference type="InterPro" id="IPR020428">
    <property type="entry name" value="PFA-DSPs"/>
</dbReference>
<keyword evidence="2" id="KW-0378">Hydrolase</keyword>
<dbReference type="Proteomes" id="UP001153678">
    <property type="component" value="Unassembled WGS sequence"/>
</dbReference>
<dbReference type="PROSITE" id="PS50054">
    <property type="entry name" value="TYR_PHOSPHATASE_DUAL"/>
    <property type="match status" value="1"/>
</dbReference>
<evidence type="ECO:0000256" key="5">
    <source>
        <dbReference type="ARBA" id="ARBA00047562"/>
    </source>
</evidence>
<dbReference type="PANTHER" id="PTHR31126">
    <property type="entry name" value="TYROSINE-PROTEIN PHOSPHATASE"/>
    <property type="match status" value="1"/>
</dbReference>
<evidence type="ECO:0000256" key="2">
    <source>
        <dbReference type="ARBA" id="ARBA00022801"/>
    </source>
</evidence>
<dbReference type="Pfam" id="PF03162">
    <property type="entry name" value="Y_phosphatase2"/>
    <property type="match status" value="1"/>
</dbReference>
<dbReference type="FunFam" id="3.90.190.10:FF:000024">
    <property type="entry name" value="probable tyrosine-protein phosphatase At1g05000"/>
    <property type="match status" value="1"/>
</dbReference>
<feature type="region of interest" description="Disordered" evidence="8">
    <location>
        <begin position="1"/>
        <end position="22"/>
    </location>
</feature>
<dbReference type="CDD" id="cd14528">
    <property type="entry name" value="PFA-DSP_Siw14"/>
    <property type="match status" value="1"/>
</dbReference>
<dbReference type="PANTHER" id="PTHR31126:SF48">
    <property type="entry name" value="INOSITOL PHOSPHATASE SIW14"/>
    <property type="match status" value="1"/>
</dbReference>
<proteinExistence type="inferred from homology"/>
<feature type="domain" description="Tyrosine-protein phosphatase" evidence="9">
    <location>
        <begin position="60"/>
        <end position="212"/>
    </location>
</feature>
<dbReference type="InterPro" id="IPR020422">
    <property type="entry name" value="TYR_PHOSPHATASE_DUAL_dom"/>
</dbReference>
<comment type="similarity">
    <text evidence="3">Belongs to the protein-tyrosine phosphatase family. Atypical dual-specificity phosphatase Siw14-like subfamily.</text>
</comment>
<evidence type="ECO:0000259" key="9">
    <source>
        <dbReference type="PROSITE" id="PS50054"/>
    </source>
</evidence>
<comment type="catalytic activity">
    <reaction evidence="7">
        <text>6-diphospho-1D-myo-inositol pentakisphosphate + H2O = 1D-myo-inositol hexakisphosphate + phosphate + H(+)</text>
        <dbReference type="Rhea" id="RHEA:79703"/>
        <dbReference type="ChEBI" id="CHEBI:15377"/>
        <dbReference type="ChEBI" id="CHEBI:15378"/>
        <dbReference type="ChEBI" id="CHEBI:43474"/>
        <dbReference type="ChEBI" id="CHEBI:58130"/>
        <dbReference type="ChEBI" id="CHEBI:230534"/>
        <dbReference type="EC" id="3.6.1.52"/>
    </reaction>
    <physiologicalReaction direction="left-to-right" evidence="7">
        <dbReference type="Rhea" id="RHEA:79704"/>
    </physiologicalReaction>
</comment>
<gene>
    <name evidence="10" type="ORF">FWILDA_LOCUS9919</name>
</gene>
<dbReference type="InterPro" id="IPR016130">
    <property type="entry name" value="Tyr_Pase_AS"/>
</dbReference>
<keyword evidence="11" id="KW-1185">Reference proteome</keyword>
<organism evidence="10 11">
    <name type="scientific">Funneliformis geosporum</name>
    <dbReference type="NCBI Taxonomy" id="1117311"/>
    <lineage>
        <taxon>Eukaryota</taxon>
        <taxon>Fungi</taxon>
        <taxon>Fungi incertae sedis</taxon>
        <taxon>Mucoromycota</taxon>
        <taxon>Glomeromycotina</taxon>
        <taxon>Glomeromycetes</taxon>
        <taxon>Glomerales</taxon>
        <taxon>Glomeraceae</taxon>
        <taxon>Funneliformis</taxon>
    </lineage>
</organism>